<feature type="compositionally biased region" description="Pro residues" evidence="1">
    <location>
        <begin position="111"/>
        <end position="121"/>
    </location>
</feature>
<dbReference type="EMBL" id="AOKY01000125">
    <property type="protein sequence ID" value="KDB26522.1"/>
    <property type="molecule type" value="Genomic_DNA"/>
</dbReference>
<feature type="non-terminal residue" evidence="2">
    <location>
        <position position="290"/>
    </location>
</feature>
<name>A0A059JGB0_TRIIM</name>
<reference evidence="2 3" key="1">
    <citation type="submission" date="2014-02" db="EMBL/GenBank/DDBJ databases">
        <title>The Genome Sequence of Trichophyton interdigitale MR816.</title>
        <authorList>
            <consortium name="The Broad Institute Genomics Platform"/>
            <person name="Cuomo C.A."/>
            <person name="White T.C."/>
            <person name="Graser Y."/>
            <person name="Martinez-Rossi N."/>
            <person name="Heitman J."/>
            <person name="Young S.K."/>
            <person name="Zeng Q."/>
            <person name="Gargeya S."/>
            <person name="Abouelleil A."/>
            <person name="Alvarado L."/>
            <person name="Chapman S.B."/>
            <person name="Gainer-Dewar J."/>
            <person name="Goldberg J."/>
            <person name="Griggs A."/>
            <person name="Gujja S."/>
            <person name="Hansen M."/>
            <person name="Howarth C."/>
            <person name="Imamovic A."/>
            <person name="Larimer J."/>
            <person name="Martinez D."/>
            <person name="Murphy C."/>
            <person name="Pearson M.D."/>
            <person name="Persinoti G."/>
            <person name="Poon T."/>
            <person name="Priest M."/>
            <person name="Roberts A.D."/>
            <person name="Saif S."/>
            <person name="Shea T.D."/>
            <person name="Sykes S.N."/>
            <person name="Wortman J."/>
            <person name="Nusbaum C."/>
            <person name="Birren B."/>
        </authorList>
    </citation>
    <scope>NUCLEOTIDE SEQUENCE [LARGE SCALE GENOMIC DNA]</scope>
    <source>
        <strain evidence="2 3">MR816</strain>
    </source>
</reference>
<evidence type="ECO:0000256" key="1">
    <source>
        <dbReference type="SAM" id="MobiDB-lite"/>
    </source>
</evidence>
<accession>A0A059JGB0</accession>
<dbReference type="Proteomes" id="UP000024533">
    <property type="component" value="Unassembled WGS sequence"/>
</dbReference>
<protein>
    <submittedName>
        <fullName evidence="2">Uncharacterized protein</fullName>
    </submittedName>
</protein>
<gene>
    <name evidence="2" type="ORF">H109_01664</name>
</gene>
<feature type="compositionally biased region" description="Low complexity" evidence="1">
    <location>
        <begin position="125"/>
        <end position="154"/>
    </location>
</feature>
<proteinExistence type="predicted"/>
<dbReference type="HOGENOM" id="CLU_961596_0_0_1"/>
<organism evidence="2 3">
    <name type="scientific">Trichophyton interdigitale (strain MR816)</name>
    <dbReference type="NCBI Taxonomy" id="1215338"/>
    <lineage>
        <taxon>Eukaryota</taxon>
        <taxon>Fungi</taxon>
        <taxon>Dikarya</taxon>
        <taxon>Ascomycota</taxon>
        <taxon>Pezizomycotina</taxon>
        <taxon>Eurotiomycetes</taxon>
        <taxon>Eurotiomycetidae</taxon>
        <taxon>Onygenales</taxon>
        <taxon>Arthrodermataceae</taxon>
        <taxon>Trichophyton</taxon>
    </lineage>
</organism>
<dbReference type="OrthoDB" id="546632at2759"/>
<comment type="caution">
    <text evidence="2">The sequence shown here is derived from an EMBL/GenBank/DDBJ whole genome shotgun (WGS) entry which is preliminary data.</text>
</comment>
<evidence type="ECO:0000313" key="3">
    <source>
        <dbReference type="Proteomes" id="UP000024533"/>
    </source>
</evidence>
<dbReference type="STRING" id="1215338.A0A059JGB0"/>
<evidence type="ECO:0000313" key="2">
    <source>
        <dbReference type="EMBL" id="KDB26522.1"/>
    </source>
</evidence>
<dbReference type="AlphaFoldDB" id="A0A059JGB0"/>
<keyword evidence="3" id="KW-1185">Reference proteome</keyword>
<feature type="region of interest" description="Disordered" evidence="1">
    <location>
        <begin position="102"/>
        <end position="154"/>
    </location>
</feature>
<sequence length="290" mass="31596">MDAAAAACWAVYLDDRVDCERWIDRDGEQLHESAELAANLARILAICRQVYVCNSGKSFATKIAELTDAGREEGDPDAAIVPVLAFIDIAVSGDAESSHVRRSSLNLTPLASPPSLPQPPHQHPHLPQQVQAQAQAQAQAQGQPSAVSPSTSRRSLAFSSESEELFGLHLLSRFSADIQARETPHAIIPIAILRNVRPQPSPFSSSAHVLRSGKNVVEPATKPSSRRPDDRQISRCLDAGAIDVLVSPIDQSRVHGLLIHAYRIRRAAQKENSRFMATSGQKIRKYSWVG</sequence>